<reference evidence="1 2" key="1">
    <citation type="submission" date="2020-08" db="EMBL/GenBank/DDBJ databases">
        <title>Genomic Encyclopedia of Type Strains, Phase IV (KMG-IV): sequencing the most valuable type-strain genomes for metagenomic binning, comparative biology and taxonomic classification.</title>
        <authorList>
            <person name="Goeker M."/>
        </authorList>
    </citation>
    <scope>NUCLEOTIDE SEQUENCE [LARGE SCALE GENOMIC DNA]</scope>
    <source>
        <strain evidence="1 2">DSM 2461</strain>
    </source>
</reference>
<gene>
    <name evidence="1" type="ORF">HNR50_002043</name>
</gene>
<evidence type="ECO:0008006" key="3">
    <source>
        <dbReference type="Google" id="ProtNLM"/>
    </source>
</evidence>
<name>A0A841RBJ0_9SPIO</name>
<evidence type="ECO:0000313" key="1">
    <source>
        <dbReference type="EMBL" id="MBB6480380.1"/>
    </source>
</evidence>
<dbReference type="AlphaFoldDB" id="A0A841RBJ0"/>
<organism evidence="1 2">
    <name type="scientific">Spirochaeta isovalerica</name>
    <dbReference type="NCBI Taxonomy" id="150"/>
    <lineage>
        <taxon>Bacteria</taxon>
        <taxon>Pseudomonadati</taxon>
        <taxon>Spirochaetota</taxon>
        <taxon>Spirochaetia</taxon>
        <taxon>Spirochaetales</taxon>
        <taxon>Spirochaetaceae</taxon>
        <taxon>Spirochaeta</taxon>
    </lineage>
</organism>
<proteinExistence type="predicted"/>
<keyword evidence="2" id="KW-1185">Reference proteome</keyword>
<evidence type="ECO:0000313" key="2">
    <source>
        <dbReference type="Proteomes" id="UP000587760"/>
    </source>
</evidence>
<protein>
    <recommendedName>
        <fullName evidence="3">Lipoprotein</fullName>
    </recommendedName>
</protein>
<dbReference type="RefSeq" id="WP_184746560.1">
    <property type="nucleotide sequence ID" value="NZ_JACHGJ010000003.1"/>
</dbReference>
<sequence length="312" mass="35762">MKNAKAWAVLAAVIVLATSCTSTRYTARSGYVGFTEDGAVTVQQMKKTSLGEDTLYPTFDDEFEYDENGNVMKHIQTKYFDNGEKYDEWVVEYQKIGETTLPKSVSINGIVYLEVEYEILESDHEGKIYPLAGTPNFVQNNGGNFLMALFVGSQPIIEWDLDLENFEVPFRNDNRFVTKEESFGIYTGLSVDKVLSLGYDNIVIKKFYYSYDKFNYGFNLSIADSQPGMMKGDGEMKDEYNVSFVYDWNVAGGKIIQNGMTFTRNHPKGYMKFFTEREFDSTGRRTSEIWKLNDSVTYVEEPVVLFQQTLTY</sequence>
<dbReference type="PROSITE" id="PS51257">
    <property type="entry name" value="PROKAR_LIPOPROTEIN"/>
    <property type="match status" value="1"/>
</dbReference>
<dbReference type="EMBL" id="JACHGJ010000003">
    <property type="protein sequence ID" value="MBB6480380.1"/>
    <property type="molecule type" value="Genomic_DNA"/>
</dbReference>
<comment type="caution">
    <text evidence="1">The sequence shown here is derived from an EMBL/GenBank/DDBJ whole genome shotgun (WGS) entry which is preliminary data.</text>
</comment>
<dbReference type="Proteomes" id="UP000587760">
    <property type="component" value="Unassembled WGS sequence"/>
</dbReference>
<accession>A0A841RBJ0</accession>